<organism evidence="5 6">
    <name type="scientific">Engystomops pustulosus</name>
    <name type="common">Tungara frog</name>
    <name type="synonym">Physalaemus pustulosus</name>
    <dbReference type="NCBI Taxonomy" id="76066"/>
    <lineage>
        <taxon>Eukaryota</taxon>
        <taxon>Metazoa</taxon>
        <taxon>Chordata</taxon>
        <taxon>Craniata</taxon>
        <taxon>Vertebrata</taxon>
        <taxon>Euteleostomi</taxon>
        <taxon>Amphibia</taxon>
        <taxon>Batrachia</taxon>
        <taxon>Anura</taxon>
        <taxon>Neobatrachia</taxon>
        <taxon>Hyloidea</taxon>
        <taxon>Leptodactylidae</taxon>
        <taxon>Leiuperinae</taxon>
        <taxon>Engystomops</taxon>
    </lineage>
</organism>
<dbReference type="SMART" id="SM00028">
    <property type="entry name" value="TPR"/>
    <property type="match status" value="25"/>
</dbReference>
<name>A0AAV7APX2_ENGPU</name>
<dbReference type="InterPro" id="IPR011990">
    <property type="entry name" value="TPR-like_helical_dom_sf"/>
</dbReference>
<feature type="region of interest" description="Disordered" evidence="4">
    <location>
        <begin position="98"/>
        <end position="121"/>
    </location>
</feature>
<feature type="repeat" description="TPR" evidence="3">
    <location>
        <begin position="1216"/>
        <end position="1249"/>
    </location>
</feature>
<accession>A0AAV7APX2</accession>
<feature type="repeat" description="TPR" evidence="3">
    <location>
        <begin position="976"/>
        <end position="1009"/>
    </location>
</feature>
<feature type="region of interest" description="Disordered" evidence="4">
    <location>
        <begin position="1"/>
        <end position="31"/>
    </location>
</feature>
<keyword evidence="2 3" id="KW-0802">TPR repeat</keyword>
<feature type="repeat" description="TPR" evidence="3">
    <location>
        <begin position="628"/>
        <end position="661"/>
    </location>
</feature>
<dbReference type="InterPro" id="IPR019734">
    <property type="entry name" value="TPR_rpt"/>
</dbReference>
<dbReference type="Pfam" id="PF13432">
    <property type="entry name" value="TPR_16"/>
    <property type="match status" value="3"/>
</dbReference>
<dbReference type="PANTHER" id="PTHR44858">
    <property type="entry name" value="TETRATRICOPEPTIDE REPEAT PROTEIN 6"/>
    <property type="match status" value="1"/>
</dbReference>
<protein>
    <recommendedName>
        <fullName evidence="7">Tetratricopeptide repeat domain 6</fullName>
    </recommendedName>
</protein>
<dbReference type="Gene3D" id="1.25.40.10">
    <property type="entry name" value="Tetratricopeptide repeat domain"/>
    <property type="match status" value="11"/>
</dbReference>
<dbReference type="Pfam" id="PF13181">
    <property type="entry name" value="TPR_8"/>
    <property type="match status" value="2"/>
</dbReference>
<feature type="repeat" description="TPR" evidence="3">
    <location>
        <begin position="1114"/>
        <end position="1147"/>
    </location>
</feature>
<dbReference type="Pfam" id="PF13414">
    <property type="entry name" value="TPR_11"/>
    <property type="match status" value="1"/>
</dbReference>
<dbReference type="InterPro" id="IPR050498">
    <property type="entry name" value="Ycf3"/>
</dbReference>
<reference evidence="5" key="1">
    <citation type="thesis" date="2020" institute="ProQuest LLC" country="789 East Eisenhower Parkway, Ann Arbor, MI, USA">
        <title>Comparative Genomics and Chromosome Evolution.</title>
        <authorList>
            <person name="Mudd A.B."/>
        </authorList>
    </citation>
    <scope>NUCLEOTIDE SEQUENCE</scope>
    <source>
        <strain evidence="5">237g6f4</strain>
        <tissue evidence="5">Blood</tissue>
    </source>
</reference>
<evidence type="ECO:0000313" key="6">
    <source>
        <dbReference type="Proteomes" id="UP000824782"/>
    </source>
</evidence>
<evidence type="ECO:0000256" key="3">
    <source>
        <dbReference type="PROSITE-ProRule" id="PRU00339"/>
    </source>
</evidence>
<feature type="repeat" description="TPR" evidence="3">
    <location>
        <begin position="942"/>
        <end position="975"/>
    </location>
</feature>
<feature type="repeat" description="TPR" evidence="3">
    <location>
        <begin position="1148"/>
        <end position="1181"/>
    </location>
</feature>
<gene>
    <name evidence="5" type="ORF">GDO81_015139</name>
</gene>
<dbReference type="EMBL" id="WNYA01000007">
    <property type="protein sequence ID" value="KAG8560813.1"/>
    <property type="molecule type" value="Genomic_DNA"/>
</dbReference>
<feature type="repeat" description="TPR" evidence="3">
    <location>
        <begin position="490"/>
        <end position="523"/>
    </location>
</feature>
<sequence>SCLDEQDEIEEFTSMETDIESSDEEHADPEDLAMLDRILSRRYNSLPDIHVSSSSTGLLKKSASTPDLSLQRECTFHLSADFQTSMKELEIWKEQNYRSHGPGVRDEDYEAPEQTGEPWPNNTLIEDSLIEKGNEFFTPDPGVTTTNILKRVRPFKKKSKKKKRLLHPSKLQGVLQKLNQPPRTIQRSISLVRTPVRPSVAPPPRSRSLPRQLDFSFYLKTRGGLVAGQEVREWVRDIWNNWFDEVFPPSRGSIEDEHKYFDMTAVLHTEQVTKEEVSWAIGLDSIPALLVEDPTASLQDVMEEISELTNQIEEQKIPSVFHYCRRGALNRKMGNLSLALQDLDLVIKHEPQLLDAYWHRHLIYLLQGKTSAALDDLNFIIKYNKTHADAYLSKAEIYKQKKDYTMSIVNYTQALKCRPTDDDIYYRRAQMYEAQEELIIAMDDYAQCFYHNPSRTDALMKHGLYYFENGNWNVSIQDFTAVIKQDFSNIEARMYRARAHTKLARFSEAAEEFSSVIHLDPKNWMAFYYRGCLLRKCYPKLALQDFSVSVLLHDGYENLNTFLHRGVLYTDLGLWSEAAFDFEHVLALDKTMAVAHVNLGLICLLHRDQYSQAVRHFSAAIRVDPLCIRAYLCRAQAYRQLKDLHRALKDVTRAIHLRPDSPEPYIIRGQYLYEMKKYDLASFCIHHTAQMSQGSSPVQRALVQSFLHQNSTAIDCLLSAIRDKTVPALIILLGKIQMKAKKHKDASESFRQALDLLDQADERSPSSDKADVFYLLGLCYMEQFKFLQALEALTNAVKNRSAYCDAYYQRGLCRMRLQQSQCVQDFNKALQINPTHFQAYLCRAAFYGLRKRYSKAIMNCNAAIKVQPRSVRAYLYRGALKYYIKAYKLAIHDLTRATELDPSCPLVYYNRGVCYHQIKMYEEAMKDYSIVLLLGGWKEVDVKVHVNRGLLYLELQDYANALEDFKAVAMKTPGDLKIHQIIGNCHHRLQHYKEAVQAFSQVLHINPQNPEGYIGRGNAYMEYGHEEGIKRARSDFVKALHLNSTCIAARICLGYNLQAQGLLQRAWNHFTVALDIDATSMLGFEGRAIVNLQMGDTFAALQDMNAALKLGVTAQLLTNRGVVHQFMGKLPNAMRDYQSAIAADPKYSLSYFNAANLYLHNRQFSQAKEYYSRAIELDPDNESALLNRGITNMLLRDVQRALGDFHRVLDLCPVSSAAYFNRATLHNTLHHYQDAERDISQALILQPGDPLMYKLRADIRGKMGLVKEAIEDYEEAITILQQTPLKQ</sequence>
<feature type="repeat" description="TPR" evidence="3">
    <location>
        <begin position="388"/>
        <end position="421"/>
    </location>
</feature>
<feature type="repeat" description="TPR" evidence="3">
    <location>
        <begin position="871"/>
        <end position="904"/>
    </location>
</feature>
<keyword evidence="1" id="KW-0677">Repeat</keyword>
<evidence type="ECO:0000256" key="2">
    <source>
        <dbReference type="ARBA" id="ARBA00022803"/>
    </source>
</evidence>
<evidence type="ECO:0000256" key="4">
    <source>
        <dbReference type="SAM" id="MobiDB-lite"/>
    </source>
</evidence>
<dbReference type="Proteomes" id="UP000824782">
    <property type="component" value="Unassembled WGS sequence"/>
</dbReference>
<proteinExistence type="predicted"/>
<dbReference type="PROSITE" id="PS50005">
    <property type="entry name" value="TPR"/>
    <property type="match status" value="9"/>
</dbReference>
<dbReference type="PANTHER" id="PTHR44858:SF1">
    <property type="entry name" value="UDP-N-ACETYLGLUCOSAMINE--PEPTIDE N-ACETYLGLUCOSAMINYLTRANSFERASE SPINDLY-RELATED"/>
    <property type="match status" value="1"/>
</dbReference>
<evidence type="ECO:0000313" key="5">
    <source>
        <dbReference type="EMBL" id="KAG8560813.1"/>
    </source>
</evidence>
<evidence type="ECO:0000256" key="1">
    <source>
        <dbReference type="ARBA" id="ARBA00022737"/>
    </source>
</evidence>
<dbReference type="PROSITE" id="PS50293">
    <property type="entry name" value="TPR_REGION"/>
    <property type="match status" value="1"/>
</dbReference>
<evidence type="ECO:0008006" key="7">
    <source>
        <dbReference type="Google" id="ProtNLM"/>
    </source>
</evidence>
<dbReference type="Pfam" id="PF00515">
    <property type="entry name" value="TPR_1"/>
    <property type="match status" value="1"/>
</dbReference>
<dbReference type="SUPFAM" id="SSF48452">
    <property type="entry name" value="TPR-like"/>
    <property type="match status" value="5"/>
</dbReference>
<comment type="caution">
    <text evidence="5">The sequence shown here is derived from an EMBL/GenBank/DDBJ whole genome shotgun (WGS) entry which is preliminary data.</text>
</comment>
<feature type="non-terminal residue" evidence="5">
    <location>
        <position position="1"/>
    </location>
</feature>
<keyword evidence="6" id="KW-1185">Reference proteome</keyword>